<comment type="caution">
    <text evidence="4">The sequence shown here is derived from an EMBL/GenBank/DDBJ whole genome shotgun (WGS) entry which is preliminary data.</text>
</comment>
<dbReference type="CDD" id="cd13603">
    <property type="entry name" value="PBP2_TRAP_Siap_TeaA_like"/>
    <property type="match status" value="1"/>
</dbReference>
<dbReference type="GO" id="GO:0055085">
    <property type="term" value="P:transmembrane transport"/>
    <property type="evidence" value="ECO:0007669"/>
    <property type="project" value="InterPro"/>
</dbReference>
<evidence type="ECO:0000256" key="1">
    <source>
        <dbReference type="ARBA" id="ARBA00009023"/>
    </source>
</evidence>
<accession>A0A412Z801</accession>
<dbReference type="GO" id="GO:0030288">
    <property type="term" value="C:outer membrane-bounded periplasmic space"/>
    <property type="evidence" value="ECO:0007669"/>
    <property type="project" value="InterPro"/>
</dbReference>
<gene>
    <name evidence="4" type="ORF">DWW02_12410</name>
</gene>
<dbReference type="InterPro" id="IPR018389">
    <property type="entry name" value="DctP_fam"/>
</dbReference>
<evidence type="ECO:0000313" key="4">
    <source>
        <dbReference type="EMBL" id="RGV76167.1"/>
    </source>
</evidence>
<protein>
    <submittedName>
        <fullName evidence="4">TRAP transporter substrate-binding protein DctP</fullName>
    </submittedName>
</protein>
<dbReference type="InterPro" id="IPR038404">
    <property type="entry name" value="TRAP_DctP_sf"/>
</dbReference>
<dbReference type="AlphaFoldDB" id="A0A412Z801"/>
<dbReference type="PANTHER" id="PTHR33376">
    <property type="match status" value="1"/>
</dbReference>
<proteinExistence type="inferred from homology"/>
<dbReference type="PROSITE" id="PS51257">
    <property type="entry name" value="PROKAR_LIPOPROTEIN"/>
    <property type="match status" value="1"/>
</dbReference>
<evidence type="ECO:0000256" key="3">
    <source>
        <dbReference type="ARBA" id="ARBA00022729"/>
    </source>
</evidence>
<sequence length="379" mass="42515">MRTIYRAGILTAALMVLVLGGCSGFDRGGEEMASAAGRGTDARLGLDAGQGPNAVIKEGGQGKDGLEKKPEKIYSMQIGHSQPVDNPRHQSFLLFKKLLEEKTDGGIQVDIYPAGQLGSEASMLEQVCDGTIQGFRGGQLEIVPRMLVFSLPFLCEDRTQAERLVNSEFAREISMDSLKSGATILGIGDAGGFRQFSNSVRMIRRPEDLKGLKMRSNGMDTINKTLEALGAEVMIVPYNDLYMALKSGAIDGQENPWVNSSGMRFYEVQKYFTEVNYQFHPEPFYVNTRWYESLPPEYQEILAECTEEMMKENNRLIDENEVQAMENIRANAEIYTLSREERQAFVEATQVVYEEYMDNGLLTMDDLARMKRIIRGEEK</sequence>
<reference evidence="4 5" key="1">
    <citation type="submission" date="2018-08" db="EMBL/GenBank/DDBJ databases">
        <title>A genome reference for cultivated species of the human gut microbiota.</title>
        <authorList>
            <person name="Zou Y."/>
            <person name="Xue W."/>
            <person name="Luo G."/>
        </authorList>
    </citation>
    <scope>NUCLEOTIDE SEQUENCE [LARGE SCALE GENOMIC DNA]</scope>
    <source>
        <strain evidence="4 5">AF14-18</strain>
    </source>
</reference>
<dbReference type="InterPro" id="IPR004682">
    <property type="entry name" value="TRAP_DctP"/>
</dbReference>
<keyword evidence="2" id="KW-0813">Transport</keyword>
<dbReference type="PANTHER" id="PTHR33376:SF7">
    <property type="entry name" value="C4-DICARBOXYLATE-BINDING PROTEIN DCTB"/>
    <property type="match status" value="1"/>
</dbReference>
<comment type="similarity">
    <text evidence="1">Belongs to the bacterial solute-binding protein 7 family.</text>
</comment>
<dbReference type="Pfam" id="PF03480">
    <property type="entry name" value="DctP"/>
    <property type="match status" value="1"/>
</dbReference>
<dbReference type="EMBL" id="QRZM01000004">
    <property type="protein sequence ID" value="RGV76167.1"/>
    <property type="molecule type" value="Genomic_DNA"/>
</dbReference>
<evidence type="ECO:0000313" key="5">
    <source>
        <dbReference type="Proteomes" id="UP000284543"/>
    </source>
</evidence>
<keyword evidence="3" id="KW-0732">Signal</keyword>
<evidence type="ECO:0000256" key="2">
    <source>
        <dbReference type="ARBA" id="ARBA00022448"/>
    </source>
</evidence>
<organism evidence="4 5">
    <name type="scientific">Enterocloster bolteae</name>
    <dbReference type="NCBI Taxonomy" id="208479"/>
    <lineage>
        <taxon>Bacteria</taxon>
        <taxon>Bacillati</taxon>
        <taxon>Bacillota</taxon>
        <taxon>Clostridia</taxon>
        <taxon>Lachnospirales</taxon>
        <taxon>Lachnospiraceae</taxon>
        <taxon>Enterocloster</taxon>
    </lineage>
</organism>
<dbReference type="NCBIfam" id="NF037995">
    <property type="entry name" value="TRAP_S1"/>
    <property type="match status" value="1"/>
</dbReference>
<dbReference type="Gene3D" id="3.40.190.170">
    <property type="entry name" value="Bacterial extracellular solute-binding protein, family 7"/>
    <property type="match status" value="1"/>
</dbReference>
<dbReference type="RefSeq" id="WP_117627280.1">
    <property type="nucleotide sequence ID" value="NZ_CAUHGS010000003.1"/>
</dbReference>
<name>A0A412Z801_9FIRM</name>
<dbReference type="NCBIfam" id="TIGR00787">
    <property type="entry name" value="dctP"/>
    <property type="match status" value="1"/>
</dbReference>
<dbReference type="Proteomes" id="UP000284543">
    <property type="component" value="Unassembled WGS sequence"/>
</dbReference>